<feature type="compositionally biased region" description="Polar residues" evidence="1">
    <location>
        <begin position="1"/>
        <end position="12"/>
    </location>
</feature>
<dbReference type="EMBL" id="BAAATR010000028">
    <property type="protein sequence ID" value="GAA2262528.1"/>
    <property type="molecule type" value="Genomic_DNA"/>
</dbReference>
<keyword evidence="3" id="KW-1185">Reference proteome</keyword>
<feature type="compositionally biased region" description="Polar residues" evidence="1">
    <location>
        <begin position="97"/>
        <end position="106"/>
    </location>
</feature>
<feature type="compositionally biased region" description="Polar residues" evidence="1">
    <location>
        <begin position="28"/>
        <end position="39"/>
    </location>
</feature>
<dbReference type="Proteomes" id="UP001500305">
    <property type="component" value="Unassembled WGS sequence"/>
</dbReference>
<gene>
    <name evidence="2" type="ORF">GCM10010430_53650</name>
</gene>
<organism evidence="2 3">
    <name type="scientific">Kitasatospora cystarginea</name>
    <dbReference type="NCBI Taxonomy" id="58350"/>
    <lineage>
        <taxon>Bacteria</taxon>
        <taxon>Bacillati</taxon>
        <taxon>Actinomycetota</taxon>
        <taxon>Actinomycetes</taxon>
        <taxon>Kitasatosporales</taxon>
        <taxon>Streptomycetaceae</taxon>
        <taxon>Kitasatospora</taxon>
    </lineage>
</organism>
<name>A0ABP5RIA6_9ACTN</name>
<evidence type="ECO:0000256" key="1">
    <source>
        <dbReference type="SAM" id="MobiDB-lite"/>
    </source>
</evidence>
<accession>A0ABP5RIA6</accession>
<evidence type="ECO:0000313" key="2">
    <source>
        <dbReference type="EMBL" id="GAA2262528.1"/>
    </source>
</evidence>
<protein>
    <submittedName>
        <fullName evidence="2">Uncharacterized protein</fullName>
    </submittedName>
</protein>
<comment type="caution">
    <text evidence="2">The sequence shown here is derived from an EMBL/GenBank/DDBJ whole genome shotgun (WGS) entry which is preliminary data.</text>
</comment>
<sequence length="113" mass="12035">MFTQQEIRSNLSAGERVRRTRRAGMWGSRSQPGLLTRSNAGIMAAQGTIPANYPASRFRRDRRVGDRSPARGGSGGLDGNDPVPAAEAGGGDRGESNRTPIVSTCHTDGRLGR</sequence>
<proteinExistence type="predicted"/>
<feature type="region of interest" description="Disordered" evidence="1">
    <location>
        <begin position="1"/>
        <end position="113"/>
    </location>
</feature>
<reference evidence="3" key="1">
    <citation type="journal article" date="2019" name="Int. J. Syst. Evol. Microbiol.">
        <title>The Global Catalogue of Microorganisms (GCM) 10K type strain sequencing project: providing services to taxonomists for standard genome sequencing and annotation.</title>
        <authorList>
            <consortium name="The Broad Institute Genomics Platform"/>
            <consortium name="The Broad Institute Genome Sequencing Center for Infectious Disease"/>
            <person name="Wu L."/>
            <person name="Ma J."/>
        </authorList>
    </citation>
    <scope>NUCLEOTIDE SEQUENCE [LARGE SCALE GENOMIC DNA]</scope>
    <source>
        <strain evidence="3">JCM 7356</strain>
    </source>
</reference>
<evidence type="ECO:0000313" key="3">
    <source>
        <dbReference type="Proteomes" id="UP001500305"/>
    </source>
</evidence>